<comment type="subunit">
    <text evidence="3">Forms a membrane-associated complex with FtsE.</text>
</comment>
<keyword evidence="7 15" id="KW-0132">Cell division</keyword>
<organism evidence="15">
    <name type="scientific">mine drainage metagenome</name>
    <dbReference type="NCBI Taxonomy" id="410659"/>
    <lineage>
        <taxon>unclassified sequences</taxon>
        <taxon>metagenomes</taxon>
        <taxon>ecological metagenomes</taxon>
    </lineage>
</organism>
<feature type="transmembrane region" description="Helical" evidence="12">
    <location>
        <begin position="174"/>
        <end position="194"/>
    </location>
</feature>
<dbReference type="EMBL" id="MLJW01002843">
    <property type="protein sequence ID" value="OIQ73509.1"/>
    <property type="molecule type" value="Genomic_DNA"/>
</dbReference>
<evidence type="ECO:0000256" key="6">
    <source>
        <dbReference type="ARBA" id="ARBA00022519"/>
    </source>
</evidence>
<evidence type="ECO:0000256" key="10">
    <source>
        <dbReference type="ARBA" id="ARBA00023136"/>
    </source>
</evidence>
<dbReference type="PANTHER" id="PTHR47755:SF1">
    <property type="entry name" value="CELL DIVISION PROTEIN FTSX"/>
    <property type="match status" value="1"/>
</dbReference>
<evidence type="ECO:0000256" key="4">
    <source>
        <dbReference type="ARBA" id="ARBA00021907"/>
    </source>
</evidence>
<evidence type="ECO:0000256" key="12">
    <source>
        <dbReference type="SAM" id="Phobius"/>
    </source>
</evidence>
<reference evidence="15" key="1">
    <citation type="submission" date="2016-10" db="EMBL/GenBank/DDBJ databases">
        <title>Sequence of Gallionella enrichment culture.</title>
        <authorList>
            <person name="Poehlein A."/>
            <person name="Muehling M."/>
            <person name="Daniel R."/>
        </authorList>
    </citation>
    <scope>NUCLEOTIDE SEQUENCE</scope>
</reference>
<feature type="domain" description="ABC3 transporter permease C-terminal" evidence="13">
    <location>
        <begin position="177"/>
        <end position="296"/>
    </location>
</feature>
<protein>
    <recommendedName>
        <fullName evidence="4">Cell division protein FtsX</fullName>
    </recommendedName>
</protein>
<accession>A0A1J5QC18</accession>
<evidence type="ECO:0000256" key="7">
    <source>
        <dbReference type="ARBA" id="ARBA00022618"/>
    </source>
</evidence>
<dbReference type="NCBIfam" id="TIGR00439">
    <property type="entry name" value="FtsX_Gneg"/>
    <property type="match status" value="1"/>
</dbReference>
<dbReference type="Pfam" id="PF02687">
    <property type="entry name" value="FtsX"/>
    <property type="match status" value="1"/>
</dbReference>
<name>A0A1J5QC18_9ZZZZ</name>
<feature type="domain" description="FtsX extracellular" evidence="14">
    <location>
        <begin position="62"/>
        <end position="152"/>
    </location>
</feature>
<proteinExistence type="inferred from homology"/>
<evidence type="ECO:0000256" key="1">
    <source>
        <dbReference type="ARBA" id="ARBA00004429"/>
    </source>
</evidence>
<evidence type="ECO:0000256" key="2">
    <source>
        <dbReference type="ARBA" id="ARBA00007379"/>
    </source>
</evidence>
<dbReference type="PANTHER" id="PTHR47755">
    <property type="entry name" value="CELL DIVISION PROTEIN FTSX"/>
    <property type="match status" value="1"/>
</dbReference>
<dbReference type="Pfam" id="PF18075">
    <property type="entry name" value="FtsX_ECD"/>
    <property type="match status" value="1"/>
</dbReference>
<feature type="transmembrane region" description="Helical" evidence="12">
    <location>
        <begin position="270"/>
        <end position="292"/>
    </location>
</feature>
<dbReference type="InterPro" id="IPR040690">
    <property type="entry name" value="FtsX_ECD"/>
</dbReference>
<evidence type="ECO:0000313" key="15">
    <source>
        <dbReference type="EMBL" id="OIQ73509.1"/>
    </source>
</evidence>
<dbReference type="InterPro" id="IPR003838">
    <property type="entry name" value="ABC3_permease_C"/>
</dbReference>
<dbReference type="AlphaFoldDB" id="A0A1J5QC18"/>
<evidence type="ECO:0000256" key="9">
    <source>
        <dbReference type="ARBA" id="ARBA00022989"/>
    </source>
</evidence>
<comment type="subcellular location">
    <subcellularLocation>
        <location evidence="1">Cell inner membrane</location>
        <topology evidence="1">Multi-pass membrane protein</topology>
    </subcellularLocation>
</comment>
<evidence type="ECO:0000256" key="3">
    <source>
        <dbReference type="ARBA" id="ARBA00011160"/>
    </source>
</evidence>
<evidence type="ECO:0000259" key="13">
    <source>
        <dbReference type="Pfam" id="PF02687"/>
    </source>
</evidence>
<keyword evidence="8 12" id="KW-0812">Transmembrane</keyword>
<dbReference type="GO" id="GO:0051301">
    <property type="term" value="P:cell division"/>
    <property type="evidence" value="ECO:0007669"/>
    <property type="project" value="UniProtKB-KW"/>
</dbReference>
<dbReference type="GO" id="GO:0005886">
    <property type="term" value="C:plasma membrane"/>
    <property type="evidence" value="ECO:0007669"/>
    <property type="project" value="UniProtKB-SubCell"/>
</dbReference>
<gene>
    <name evidence="15" type="primary">ftsX_9</name>
    <name evidence="15" type="ORF">GALL_448530</name>
</gene>
<dbReference type="InterPro" id="IPR004513">
    <property type="entry name" value="FtsX"/>
</dbReference>
<dbReference type="PIRSF" id="PIRSF003097">
    <property type="entry name" value="FtsX"/>
    <property type="match status" value="1"/>
</dbReference>
<keyword evidence="10 12" id="KW-0472">Membrane</keyword>
<evidence type="ECO:0000256" key="11">
    <source>
        <dbReference type="ARBA" id="ARBA00023306"/>
    </source>
</evidence>
<dbReference type="InterPro" id="IPR047590">
    <property type="entry name" value="FtsX_proteobact-type"/>
</dbReference>
<keyword evidence="6" id="KW-0997">Cell inner membrane</keyword>
<evidence type="ECO:0000259" key="14">
    <source>
        <dbReference type="Pfam" id="PF18075"/>
    </source>
</evidence>
<keyword evidence="11" id="KW-0131">Cell cycle</keyword>
<keyword evidence="5" id="KW-1003">Cell membrane</keyword>
<evidence type="ECO:0000256" key="5">
    <source>
        <dbReference type="ARBA" id="ARBA00022475"/>
    </source>
</evidence>
<comment type="similarity">
    <text evidence="2">Belongs to the ABC-4 integral membrane protein family. FtsX subfamily.</text>
</comment>
<sequence>MKPWLSQHRQAFRLVLSRMWSTPLATLMMLGALGVSLSLPAGLYVVLDNVAKLAGSIESDPQISLFLTLDASPDIIRDIDQRLRNHPGIKNYRFVGRATAWAELQQSAGLEELAGGLEKNPLPDAYIVHADHNDPAMVDQLRKELQQWRGVELAQLDAAWVKRLYALLQIGRQAVLILAGLLGLALLAVIGNTIRLQILTQREEIEVSQLIGATDAFIRRPFLYAGVLYGVGGGMAAWLILYCALSLFNLSIDELARLYASDFRLHMPDIRVSLILIGTAALLGWTGSYWAVNRYLARINDRLR</sequence>
<dbReference type="GO" id="GO:0032153">
    <property type="term" value="C:cell division site"/>
    <property type="evidence" value="ECO:0007669"/>
    <property type="project" value="TreeGrafter"/>
</dbReference>
<keyword evidence="9 12" id="KW-1133">Transmembrane helix</keyword>
<comment type="caution">
    <text evidence="15">The sequence shown here is derived from an EMBL/GenBank/DDBJ whole genome shotgun (WGS) entry which is preliminary data.</text>
</comment>
<feature type="transmembrane region" description="Helical" evidence="12">
    <location>
        <begin position="227"/>
        <end position="250"/>
    </location>
</feature>
<evidence type="ECO:0000256" key="8">
    <source>
        <dbReference type="ARBA" id="ARBA00022692"/>
    </source>
</evidence>
<dbReference type="Gene3D" id="3.30.70.3040">
    <property type="match status" value="1"/>
</dbReference>